<dbReference type="InterPro" id="IPR036388">
    <property type="entry name" value="WH-like_DNA-bd_sf"/>
</dbReference>
<keyword evidence="7" id="KW-0238">DNA-binding</keyword>
<evidence type="ECO:0000256" key="10">
    <source>
        <dbReference type="ARBA" id="ARBA00023211"/>
    </source>
</evidence>
<dbReference type="Pfam" id="PF02742">
    <property type="entry name" value="Fe_dep_repr_C"/>
    <property type="match status" value="1"/>
</dbReference>
<comment type="subcellular location">
    <subcellularLocation>
        <location evidence="1">Cytoplasm</location>
    </subcellularLocation>
</comment>
<dbReference type="Gene3D" id="1.10.10.10">
    <property type="entry name" value="Winged helix-like DNA-binding domain superfamily/Winged helix DNA-binding domain"/>
    <property type="match status" value="1"/>
</dbReference>
<dbReference type="InterPro" id="IPR036390">
    <property type="entry name" value="WH_DNA-bd_sf"/>
</dbReference>
<dbReference type="GO" id="GO:0005737">
    <property type="term" value="C:cytoplasm"/>
    <property type="evidence" value="ECO:0007669"/>
    <property type="project" value="UniProtKB-SubCell"/>
</dbReference>
<dbReference type="EMBL" id="CBXI010000031">
    <property type="protein sequence ID" value="CDL91721.1"/>
    <property type="molecule type" value="Genomic_DNA"/>
</dbReference>
<name>W6N5Z8_CLOTY</name>
<keyword evidence="5" id="KW-0678">Repressor</keyword>
<keyword evidence="10" id="KW-0464">Manganese</keyword>
<dbReference type="InterPro" id="IPR050536">
    <property type="entry name" value="DtxR_MntR_Metal-Reg"/>
</dbReference>
<comment type="similarity">
    <text evidence="2">Belongs to the DtxR/MntR family.</text>
</comment>
<sequence>MNENKFFTFSEYMKKDDNVLTASMEDYMEMIYRLSMESHFTRVNELSEALNVQPPSVTKMIQKLSKLKLLKYEKYGVIILEDRGIKIARKLIDRHNTIAKILKILGVNENNILEETEKMEHTIDEQTIQCFNNFINFVDDNPDIYLKFKNQISKNK</sequence>
<evidence type="ECO:0000256" key="8">
    <source>
        <dbReference type="ARBA" id="ARBA00023159"/>
    </source>
</evidence>
<dbReference type="InterPro" id="IPR022687">
    <property type="entry name" value="HTH_DTXR"/>
</dbReference>
<dbReference type="SUPFAM" id="SSF47979">
    <property type="entry name" value="Iron-dependent repressor protein, dimerization domain"/>
    <property type="match status" value="1"/>
</dbReference>
<dbReference type="GO" id="GO:0046914">
    <property type="term" value="F:transition metal ion binding"/>
    <property type="evidence" value="ECO:0007669"/>
    <property type="project" value="InterPro"/>
</dbReference>
<evidence type="ECO:0000256" key="5">
    <source>
        <dbReference type="ARBA" id="ARBA00022491"/>
    </source>
</evidence>
<proteinExistence type="inferred from homology"/>
<dbReference type="InterPro" id="IPR022689">
    <property type="entry name" value="Iron_dep_repressor"/>
</dbReference>
<evidence type="ECO:0000256" key="4">
    <source>
        <dbReference type="ARBA" id="ARBA00022490"/>
    </source>
</evidence>
<dbReference type="InterPro" id="IPR036421">
    <property type="entry name" value="Fe_dep_repressor_sf"/>
</dbReference>
<accession>W6N5Z8</accession>
<dbReference type="PANTHER" id="PTHR33238">
    <property type="entry name" value="IRON (METAL) DEPENDENT REPRESSOR, DTXR FAMILY"/>
    <property type="match status" value="1"/>
</dbReference>
<dbReference type="SUPFAM" id="SSF46785">
    <property type="entry name" value="Winged helix' DNA-binding domain"/>
    <property type="match status" value="1"/>
</dbReference>
<evidence type="ECO:0000256" key="7">
    <source>
        <dbReference type="ARBA" id="ARBA00023125"/>
    </source>
</evidence>
<keyword evidence="4" id="KW-0963">Cytoplasm</keyword>
<dbReference type="AlphaFoldDB" id="W6N5Z8"/>
<dbReference type="InterPro" id="IPR001367">
    <property type="entry name" value="Fe_dep_repressor"/>
</dbReference>
<feature type="domain" description="HTH dtxR-type" evidence="12">
    <location>
        <begin position="20"/>
        <end position="81"/>
    </location>
</feature>
<keyword evidence="9" id="KW-0804">Transcription</keyword>
<dbReference type="PANTHER" id="PTHR33238:SF11">
    <property type="entry name" value="TRANSCRIPTIONAL REGULATOR MNTR"/>
    <property type="match status" value="1"/>
</dbReference>
<comment type="caution">
    <text evidence="13">The sequence shown here is derived from an EMBL/GenBank/DDBJ whole genome shotgun (WGS) entry which is preliminary data.</text>
</comment>
<dbReference type="OrthoDB" id="9791355at2"/>
<comment type="subunit">
    <text evidence="3">Homodimer.</text>
</comment>
<evidence type="ECO:0000256" key="2">
    <source>
        <dbReference type="ARBA" id="ARBA00007871"/>
    </source>
</evidence>
<evidence type="ECO:0000256" key="11">
    <source>
        <dbReference type="ARBA" id="ARBA00032593"/>
    </source>
</evidence>
<dbReference type="GeneID" id="29418643"/>
<keyword evidence="14" id="KW-1185">Reference proteome</keyword>
<dbReference type="GO" id="GO:0003700">
    <property type="term" value="F:DNA-binding transcription factor activity"/>
    <property type="evidence" value="ECO:0007669"/>
    <property type="project" value="InterPro"/>
</dbReference>
<evidence type="ECO:0000256" key="3">
    <source>
        <dbReference type="ARBA" id="ARBA00011738"/>
    </source>
</evidence>
<dbReference type="Gene3D" id="1.10.60.10">
    <property type="entry name" value="Iron dependent repressor, metal binding and dimerisation domain"/>
    <property type="match status" value="1"/>
</dbReference>
<evidence type="ECO:0000313" key="13">
    <source>
        <dbReference type="EMBL" id="CDL91721.1"/>
    </source>
</evidence>
<gene>
    <name evidence="13" type="ORF">CTDIVETGP_1791</name>
</gene>
<evidence type="ECO:0000256" key="9">
    <source>
        <dbReference type="ARBA" id="ARBA00023163"/>
    </source>
</evidence>
<dbReference type="RefSeq" id="WP_017895242.1">
    <property type="nucleotide sequence ID" value="NZ_CBXI010000031.1"/>
</dbReference>
<dbReference type="GO" id="GO:0003677">
    <property type="term" value="F:DNA binding"/>
    <property type="evidence" value="ECO:0007669"/>
    <property type="project" value="UniProtKB-KW"/>
</dbReference>
<organism evidence="13 14">
    <name type="scientific">Clostridium tyrobutyricum DIVETGP</name>
    <dbReference type="NCBI Taxonomy" id="1408889"/>
    <lineage>
        <taxon>Bacteria</taxon>
        <taxon>Bacillati</taxon>
        <taxon>Bacillota</taxon>
        <taxon>Clostridia</taxon>
        <taxon>Eubacteriales</taxon>
        <taxon>Clostridiaceae</taxon>
        <taxon>Clostridium</taxon>
    </lineage>
</organism>
<dbReference type="Proteomes" id="UP000019482">
    <property type="component" value="Unassembled WGS sequence"/>
</dbReference>
<dbReference type="PROSITE" id="PS50944">
    <property type="entry name" value="HTH_DTXR"/>
    <property type="match status" value="1"/>
</dbReference>
<protein>
    <recommendedName>
        <fullName evidence="11">Manganese transport regulator</fullName>
    </recommendedName>
</protein>
<evidence type="ECO:0000256" key="1">
    <source>
        <dbReference type="ARBA" id="ARBA00004496"/>
    </source>
</evidence>
<evidence type="ECO:0000313" key="14">
    <source>
        <dbReference type="Proteomes" id="UP000019482"/>
    </source>
</evidence>
<dbReference type="SMART" id="SM00529">
    <property type="entry name" value="HTH_DTXR"/>
    <property type="match status" value="1"/>
</dbReference>
<keyword evidence="8" id="KW-0010">Activator</keyword>
<reference evidence="13 14" key="1">
    <citation type="journal article" date="2015" name="Genome Announc.">
        <title>Draft Genome Sequence of Clostridium tyrobutyricum Strain DIVETGP, Isolated from Cow's Milk for Grana Padano Production.</title>
        <authorList>
            <person name="Soggiu A."/>
            <person name="Piras C."/>
            <person name="Gaiarsa S."/>
            <person name="Sassera D."/>
            <person name="Roncada P."/>
            <person name="Bendixen E."/>
            <person name="Brasca M."/>
            <person name="Bonizzi L."/>
        </authorList>
    </citation>
    <scope>NUCLEOTIDE SEQUENCE [LARGE SCALE GENOMIC DNA]</scope>
    <source>
        <strain evidence="13 14">DIVETGP</strain>
    </source>
</reference>
<evidence type="ECO:0000256" key="6">
    <source>
        <dbReference type="ARBA" id="ARBA00023015"/>
    </source>
</evidence>
<keyword evidence="6" id="KW-0805">Transcription regulation</keyword>
<dbReference type="GO" id="GO:0046983">
    <property type="term" value="F:protein dimerization activity"/>
    <property type="evidence" value="ECO:0007669"/>
    <property type="project" value="InterPro"/>
</dbReference>
<evidence type="ECO:0000259" key="12">
    <source>
        <dbReference type="PROSITE" id="PS50944"/>
    </source>
</evidence>
<dbReference type="Pfam" id="PF01325">
    <property type="entry name" value="Fe_dep_repress"/>
    <property type="match status" value="1"/>
</dbReference>